<dbReference type="Proteomes" id="UP000010482">
    <property type="component" value="Chromosome"/>
</dbReference>
<sequence length="257" mass="29881">MFNATFPHILALDFDGVLCDGRGEYLESSWRVYSEIWGSSDLDLETLRPRFYALRSVIETGWEMPLLLRSMQQGVSDLEIEENWSSLVPKMLEREGLTSSEIAQLLDEKRDRWLETHLEDWLAHHQFYPHVLPTLKKRLESTATKIYIITTKEGRFARKLLEKNGINFPSDQIIGKEYQQPKTQTLLSLMKTETTVWFVEDRLKTLLSVQKFSGLEAVGLFLADWGYNTARSRAIASKNQGIRILSLEQFNQDFSLW</sequence>
<dbReference type="GO" id="GO:0005829">
    <property type="term" value="C:cytosol"/>
    <property type="evidence" value="ECO:0007669"/>
    <property type="project" value="TreeGrafter"/>
</dbReference>
<dbReference type="EMBL" id="CP003944">
    <property type="protein sequence ID" value="AFZ51601.1"/>
    <property type="molecule type" value="Genomic_DNA"/>
</dbReference>
<dbReference type="GO" id="GO:0006281">
    <property type="term" value="P:DNA repair"/>
    <property type="evidence" value="ECO:0007669"/>
    <property type="project" value="TreeGrafter"/>
</dbReference>
<dbReference type="Gene3D" id="3.40.50.1000">
    <property type="entry name" value="HAD superfamily/HAD-like"/>
    <property type="match status" value="1"/>
</dbReference>
<dbReference type="PANTHER" id="PTHR43434:SF21">
    <property type="entry name" value="SLL0295 PROTEIN"/>
    <property type="match status" value="1"/>
</dbReference>
<dbReference type="InterPro" id="IPR036412">
    <property type="entry name" value="HAD-like_sf"/>
</dbReference>
<dbReference type="PATRIC" id="fig|13035.3.peg.3486"/>
<dbReference type="SUPFAM" id="SSF56784">
    <property type="entry name" value="HAD-like"/>
    <property type="match status" value="1"/>
</dbReference>
<reference evidence="1" key="1">
    <citation type="submission" date="2012-04" db="EMBL/GenBank/DDBJ databases">
        <title>Finished genome of Dactylococcopsis salina PCC 8305.</title>
        <authorList>
            <consortium name="US DOE Joint Genome Institute"/>
            <person name="Gugger M."/>
            <person name="Coursin T."/>
            <person name="Rippka R."/>
            <person name="Tandeau De Marsac N."/>
            <person name="Huntemann M."/>
            <person name="Wei C.-L."/>
            <person name="Han J."/>
            <person name="Detter J.C."/>
            <person name="Han C."/>
            <person name="Tapia R."/>
            <person name="Daligault H."/>
            <person name="Chen A."/>
            <person name="Krypides N."/>
            <person name="Mavromatis K."/>
            <person name="Markowitz V."/>
            <person name="Szeto E."/>
            <person name="Ivanova N."/>
            <person name="Ovchinnikova G."/>
            <person name="Pagani I."/>
            <person name="Pati A."/>
            <person name="Goodwin L."/>
            <person name="Peters L."/>
            <person name="Pitluck S."/>
            <person name="Woyke T."/>
            <person name="Kerfeld C."/>
        </authorList>
    </citation>
    <scope>NUCLEOTIDE SEQUENCE [LARGE SCALE GENOMIC DNA]</scope>
    <source>
        <strain evidence="1">PCC 8305</strain>
    </source>
</reference>
<dbReference type="eggNOG" id="COG0546">
    <property type="taxonomic scope" value="Bacteria"/>
</dbReference>
<dbReference type="GO" id="GO:0008967">
    <property type="term" value="F:phosphoglycolate phosphatase activity"/>
    <property type="evidence" value="ECO:0007669"/>
    <property type="project" value="TreeGrafter"/>
</dbReference>
<keyword evidence="2" id="KW-1185">Reference proteome</keyword>
<accession>K9YXE4</accession>
<dbReference type="PANTHER" id="PTHR43434">
    <property type="entry name" value="PHOSPHOGLYCOLATE PHOSPHATASE"/>
    <property type="match status" value="1"/>
</dbReference>
<evidence type="ECO:0000313" key="2">
    <source>
        <dbReference type="Proteomes" id="UP000010482"/>
    </source>
</evidence>
<dbReference type="InterPro" id="IPR050155">
    <property type="entry name" value="HAD-like_hydrolase_sf"/>
</dbReference>
<dbReference type="KEGG" id="dsl:Dacsa_3070"/>
<dbReference type="STRING" id="13035.Dacsa_3070"/>
<dbReference type="HOGENOM" id="CLU_072689_1_0_3"/>
<dbReference type="AlphaFoldDB" id="K9YXE4"/>
<gene>
    <name evidence="1" type="ORF">Dacsa_3070</name>
</gene>
<evidence type="ECO:0000313" key="1">
    <source>
        <dbReference type="EMBL" id="AFZ51601.1"/>
    </source>
</evidence>
<proteinExistence type="predicted"/>
<organism evidence="1 2">
    <name type="scientific">Dactylococcopsis salina (strain PCC 8305)</name>
    <name type="common">Myxobactron salinum</name>
    <dbReference type="NCBI Taxonomy" id="13035"/>
    <lineage>
        <taxon>Bacteria</taxon>
        <taxon>Bacillati</taxon>
        <taxon>Cyanobacteriota</taxon>
        <taxon>Cyanophyceae</taxon>
        <taxon>Nodosilineales</taxon>
        <taxon>Cymatolegaceae</taxon>
        <taxon>Dactylococcopsis</taxon>
    </lineage>
</organism>
<dbReference type="OrthoDB" id="368044at2"/>
<dbReference type="InterPro" id="IPR023214">
    <property type="entry name" value="HAD_sf"/>
</dbReference>
<dbReference type="RefSeq" id="WP_015230580.1">
    <property type="nucleotide sequence ID" value="NC_019780.1"/>
</dbReference>
<protein>
    <submittedName>
        <fullName evidence="1">Phosphatase</fullName>
    </submittedName>
</protein>
<name>K9YXE4_DACS8</name>